<name>A0A674GCU3_TAEGU</name>
<dbReference type="GeneTree" id="ENSGT00510000048428"/>
<dbReference type="Ensembl" id="ENSTGUT00000036783.1">
    <property type="protein sequence ID" value="ENSTGUP00000020394.1"/>
    <property type="gene ID" value="ENSTGUG00000000832.2"/>
</dbReference>
<dbReference type="InterPro" id="IPR000157">
    <property type="entry name" value="TIR_dom"/>
</dbReference>
<dbReference type="Proteomes" id="UP000007754">
    <property type="component" value="Chromosome 24"/>
</dbReference>
<feature type="region of interest" description="Disordered" evidence="1">
    <location>
        <begin position="208"/>
        <end position="235"/>
    </location>
</feature>
<keyword evidence="2" id="KW-1133">Transmembrane helix</keyword>
<reference evidence="4 5" key="1">
    <citation type="journal article" date="2010" name="Nature">
        <title>The genome of a songbird.</title>
        <authorList>
            <person name="Warren W.C."/>
            <person name="Clayton D.F."/>
            <person name="Ellegren H."/>
            <person name="Arnold A.P."/>
            <person name="Hillier L.W."/>
            <person name="Kunstner A."/>
            <person name="Searle S."/>
            <person name="White S."/>
            <person name="Vilella A.J."/>
            <person name="Fairley S."/>
            <person name="Heger A."/>
            <person name="Kong L."/>
            <person name="Ponting C.P."/>
            <person name="Jarvis E.D."/>
            <person name="Mello C.V."/>
            <person name="Minx P."/>
            <person name="Lovell P."/>
            <person name="Velho T.A."/>
            <person name="Ferris M."/>
            <person name="Balakrishnan C.N."/>
            <person name="Sinha S."/>
            <person name="Blatti C."/>
            <person name="London S.E."/>
            <person name="Li Y."/>
            <person name="Lin Y.C."/>
            <person name="George J."/>
            <person name="Sweedler J."/>
            <person name="Southey B."/>
            <person name="Gunaratne P."/>
            <person name="Watson M."/>
            <person name="Nam K."/>
            <person name="Backstrom N."/>
            <person name="Smeds L."/>
            <person name="Nabholz B."/>
            <person name="Itoh Y."/>
            <person name="Whitney O."/>
            <person name="Pfenning A.R."/>
            <person name="Howard J."/>
            <person name="Volker M."/>
            <person name="Skinner B.M."/>
            <person name="Griffin D.K."/>
            <person name="Ye L."/>
            <person name="McLaren W.M."/>
            <person name="Flicek P."/>
            <person name="Quesada V."/>
            <person name="Velasco G."/>
            <person name="Lopez-Otin C."/>
            <person name="Puente X.S."/>
            <person name="Olender T."/>
            <person name="Lancet D."/>
            <person name="Smit A.F."/>
            <person name="Hubley R."/>
            <person name="Konkel M.K."/>
            <person name="Walker J.A."/>
            <person name="Batzer M.A."/>
            <person name="Gu W."/>
            <person name="Pollock D.D."/>
            <person name="Chen L."/>
            <person name="Cheng Z."/>
            <person name="Eichler E.E."/>
            <person name="Stapley J."/>
            <person name="Slate J."/>
            <person name="Ekblom R."/>
            <person name="Birkhead T."/>
            <person name="Burke T."/>
            <person name="Burt D."/>
            <person name="Scharff C."/>
            <person name="Adam I."/>
            <person name="Richard H."/>
            <person name="Sultan M."/>
            <person name="Soldatov A."/>
            <person name="Lehrach H."/>
            <person name="Edwards S.V."/>
            <person name="Yang S.P."/>
            <person name="Li X."/>
            <person name="Graves T."/>
            <person name="Fulton L."/>
            <person name="Nelson J."/>
            <person name="Chinwalla A."/>
            <person name="Hou S."/>
            <person name="Mardis E.R."/>
            <person name="Wilson R.K."/>
        </authorList>
    </citation>
    <scope>NUCLEOTIDE SEQUENCE [LARGE SCALE GENOMIC DNA]</scope>
</reference>
<dbReference type="SMART" id="SM00255">
    <property type="entry name" value="TIR"/>
    <property type="match status" value="1"/>
</dbReference>
<dbReference type="Gene3D" id="3.40.50.10140">
    <property type="entry name" value="Toll/interleukin-1 receptor homology (TIR) domain"/>
    <property type="match status" value="1"/>
</dbReference>
<keyword evidence="2" id="KW-0472">Membrane</keyword>
<dbReference type="GO" id="GO:0034142">
    <property type="term" value="P:toll-like receptor 4 signaling pathway"/>
    <property type="evidence" value="ECO:0007669"/>
    <property type="project" value="TreeGrafter"/>
</dbReference>
<dbReference type="PROSITE" id="PS50104">
    <property type="entry name" value="TIR"/>
    <property type="match status" value="1"/>
</dbReference>
<feature type="domain" description="TIR" evidence="3">
    <location>
        <begin position="265"/>
        <end position="394"/>
    </location>
</feature>
<keyword evidence="5" id="KW-1185">Reference proteome</keyword>
<dbReference type="AlphaFoldDB" id="A0A674GCU3"/>
<dbReference type="InParanoid" id="A0A674GCU3"/>
<accession>A0A674GCU3</accession>
<reference evidence="4" key="2">
    <citation type="submission" date="2025-08" db="UniProtKB">
        <authorList>
            <consortium name="Ensembl"/>
        </authorList>
    </citation>
    <scope>IDENTIFICATION</scope>
</reference>
<dbReference type="PANTHER" id="PTHR22662:SF0">
    <property type="entry name" value="TOLL_INTERLEUKIN-1 RECEPTOR DOMAIN-CONTAINING ADAPTER PROTEIN"/>
    <property type="match status" value="1"/>
</dbReference>
<dbReference type="GO" id="GO:0005886">
    <property type="term" value="C:plasma membrane"/>
    <property type="evidence" value="ECO:0007669"/>
    <property type="project" value="TreeGrafter"/>
</dbReference>
<evidence type="ECO:0000313" key="5">
    <source>
        <dbReference type="Proteomes" id="UP000007754"/>
    </source>
</evidence>
<protein>
    <submittedName>
        <fullName evidence="4">TIR domain containing adaptor protein</fullName>
    </submittedName>
</protein>
<evidence type="ECO:0000256" key="1">
    <source>
        <dbReference type="SAM" id="MobiDB-lite"/>
    </source>
</evidence>
<dbReference type="InterPro" id="IPR035897">
    <property type="entry name" value="Toll_tir_struct_dom_sf"/>
</dbReference>
<sequence>MAAPSLWQQLFSPPRAVSMATAPRPPPRAPHAPGAARAPPLRRHRPAPRDERPRPLPAPPLAGGGRGGARRGNAAVISRCSRGYKRRRRMRGPFFLFVLFILFVLFVRVGAAPGPAVSPCPSTPQRLLLRQLPLPGLVYVRPPLQPYEVIPEDLSLPNPGADASPSLLRCQTPAFQERCPAGSQWLSSVLPTMAGWFRRLLHKPKPSSVESLKSSHSASSSPSSSSSSSAKSSSSSGTSLATSCISLSPVSVVDISASDSPRWDKSYDVCICHSEGDVELVLELVSYLEGQPESFRCFLQLRDAVVGSAVVTELCDAVQNSHCWVMLITPGFLQDPWCRYQMHQALAEAPMANGRTIPVLKDVDRKDYPRELRNIYYIYMALKEKSFRQIRDTVMHYLQELCRSSTKSME</sequence>
<organism evidence="4 5">
    <name type="scientific">Taeniopygia guttata</name>
    <name type="common">Zebra finch</name>
    <name type="synonym">Poephila guttata</name>
    <dbReference type="NCBI Taxonomy" id="59729"/>
    <lineage>
        <taxon>Eukaryota</taxon>
        <taxon>Metazoa</taxon>
        <taxon>Chordata</taxon>
        <taxon>Craniata</taxon>
        <taxon>Vertebrata</taxon>
        <taxon>Euteleostomi</taxon>
        <taxon>Archelosauria</taxon>
        <taxon>Archosauria</taxon>
        <taxon>Dinosauria</taxon>
        <taxon>Saurischia</taxon>
        <taxon>Theropoda</taxon>
        <taxon>Coelurosauria</taxon>
        <taxon>Aves</taxon>
        <taxon>Neognathae</taxon>
        <taxon>Neoaves</taxon>
        <taxon>Telluraves</taxon>
        <taxon>Australaves</taxon>
        <taxon>Passeriformes</taxon>
        <taxon>Passeroidea</taxon>
        <taxon>Estrildidae</taxon>
        <taxon>Estrildinae</taxon>
        <taxon>Taeniopygia</taxon>
    </lineage>
</organism>
<evidence type="ECO:0000256" key="2">
    <source>
        <dbReference type="SAM" id="Phobius"/>
    </source>
</evidence>
<dbReference type="GO" id="GO:0043123">
    <property type="term" value="P:positive regulation of canonical NF-kappaB signal transduction"/>
    <property type="evidence" value="ECO:0007669"/>
    <property type="project" value="TreeGrafter"/>
</dbReference>
<dbReference type="SUPFAM" id="SSF52200">
    <property type="entry name" value="Toll/Interleukin receptor TIR domain"/>
    <property type="match status" value="1"/>
</dbReference>
<dbReference type="GO" id="GO:0035663">
    <property type="term" value="F:Toll-like receptor 2 binding"/>
    <property type="evidence" value="ECO:0007669"/>
    <property type="project" value="TreeGrafter"/>
</dbReference>
<proteinExistence type="predicted"/>
<dbReference type="GO" id="GO:2000343">
    <property type="term" value="P:positive regulation of chemokine (C-X-C motif) ligand 2 production"/>
    <property type="evidence" value="ECO:0007669"/>
    <property type="project" value="TreeGrafter"/>
</dbReference>
<dbReference type="InterPro" id="IPR017279">
    <property type="entry name" value="Tol-interleuk_rcpt_adapt_Tirap"/>
</dbReference>
<dbReference type="GO" id="GO:0035662">
    <property type="term" value="F:Toll-like receptor 4 binding"/>
    <property type="evidence" value="ECO:0007669"/>
    <property type="project" value="TreeGrafter"/>
</dbReference>
<dbReference type="PANTHER" id="PTHR22662">
    <property type="entry name" value="TIRAP"/>
    <property type="match status" value="1"/>
</dbReference>
<gene>
    <name evidence="4" type="primary">TIRAP</name>
</gene>
<dbReference type="GO" id="GO:0005737">
    <property type="term" value="C:cytoplasm"/>
    <property type="evidence" value="ECO:0007669"/>
    <property type="project" value="TreeGrafter"/>
</dbReference>
<feature type="transmembrane region" description="Helical" evidence="2">
    <location>
        <begin position="92"/>
        <end position="111"/>
    </location>
</feature>
<dbReference type="Pfam" id="PF13676">
    <property type="entry name" value="TIR_2"/>
    <property type="match status" value="1"/>
</dbReference>
<keyword evidence="2" id="KW-0812">Transmembrane</keyword>
<evidence type="ECO:0000259" key="3">
    <source>
        <dbReference type="PROSITE" id="PS50104"/>
    </source>
</evidence>
<feature type="region of interest" description="Disordered" evidence="1">
    <location>
        <begin position="14"/>
        <end position="72"/>
    </location>
</feature>
<reference evidence="4" key="3">
    <citation type="submission" date="2025-09" db="UniProtKB">
        <authorList>
            <consortium name="Ensembl"/>
        </authorList>
    </citation>
    <scope>IDENTIFICATION</scope>
</reference>
<dbReference type="GO" id="GO:0032760">
    <property type="term" value="P:positive regulation of tumor necrosis factor production"/>
    <property type="evidence" value="ECO:0007669"/>
    <property type="project" value="TreeGrafter"/>
</dbReference>
<evidence type="ECO:0000313" key="4">
    <source>
        <dbReference type="Ensembl" id="ENSTGUP00000020394.1"/>
    </source>
</evidence>